<proteinExistence type="predicted"/>
<reference evidence="1" key="1">
    <citation type="submission" date="2023-10" db="EMBL/GenBank/DDBJ databases">
        <authorList>
            <person name="Chen Y."/>
            <person name="Shah S."/>
            <person name="Dougan E. K."/>
            <person name="Thang M."/>
            <person name="Chan C."/>
        </authorList>
    </citation>
    <scope>NUCLEOTIDE SEQUENCE [LARGE SCALE GENOMIC DNA]</scope>
</reference>
<keyword evidence="2" id="KW-1185">Reference proteome</keyword>
<evidence type="ECO:0008006" key="3">
    <source>
        <dbReference type="Google" id="ProtNLM"/>
    </source>
</evidence>
<comment type="caution">
    <text evidence="1">The sequence shown here is derived from an EMBL/GenBank/DDBJ whole genome shotgun (WGS) entry which is preliminary data.</text>
</comment>
<dbReference type="Proteomes" id="UP001189429">
    <property type="component" value="Unassembled WGS sequence"/>
</dbReference>
<protein>
    <recommendedName>
        <fullName evidence="3">Rab3 GTPase-activating protein catalytic subunit</fullName>
    </recommendedName>
</protein>
<gene>
    <name evidence="1" type="ORF">PCOR1329_LOCUS66723</name>
</gene>
<dbReference type="EMBL" id="CAUYUJ010018613">
    <property type="protein sequence ID" value="CAK0884988.1"/>
    <property type="molecule type" value="Genomic_DNA"/>
</dbReference>
<sequence length="252" mass="26971">MESASTQQCAVKDWALAIFLELRKREVSFAVPAQCSLIAPLAIAHAASGANLASFREVMDFDNLVASFSPAKEYEAAAALWMLDPVCADIDDVAVSQLEGAMSTWSEETFFLSSKHAPSRRLTFDVPLPALPGKPGVCLTEPLATIAGRAVVITWYSAMGEALEESSEDRVWHLFNAALSVPIRMRVLPGASAAHLAALSFGEKMFIASAASGADSFWRFAEKACRVTNVRASLDRSEAVARLGAALKAYGV</sequence>
<name>A0ABN9WF14_9DINO</name>
<evidence type="ECO:0000313" key="1">
    <source>
        <dbReference type="EMBL" id="CAK0884988.1"/>
    </source>
</evidence>
<evidence type="ECO:0000313" key="2">
    <source>
        <dbReference type="Proteomes" id="UP001189429"/>
    </source>
</evidence>
<organism evidence="1 2">
    <name type="scientific">Prorocentrum cordatum</name>
    <dbReference type="NCBI Taxonomy" id="2364126"/>
    <lineage>
        <taxon>Eukaryota</taxon>
        <taxon>Sar</taxon>
        <taxon>Alveolata</taxon>
        <taxon>Dinophyceae</taxon>
        <taxon>Prorocentrales</taxon>
        <taxon>Prorocentraceae</taxon>
        <taxon>Prorocentrum</taxon>
    </lineage>
</organism>
<accession>A0ABN9WF14</accession>